<evidence type="ECO:0008006" key="4">
    <source>
        <dbReference type="Google" id="ProtNLM"/>
    </source>
</evidence>
<name>A0A6I6NAV3_9ACTN</name>
<protein>
    <recommendedName>
        <fullName evidence="4">WD40 repeat domain-containing protein</fullName>
    </recommendedName>
</protein>
<accession>A0A6I6NAV3</accession>
<evidence type="ECO:0000313" key="3">
    <source>
        <dbReference type="Proteomes" id="UP000436138"/>
    </source>
</evidence>
<feature type="chain" id="PRO_5026213167" description="WD40 repeat domain-containing protein" evidence="1">
    <location>
        <begin position="33"/>
        <end position="356"/>
    </location>
</feature>
<evidence type="ECO:0000256" key="1">
    <source>
        <dbReference type="SAM" id="SignalP"/>
    </source>
</evidence>
<sequence length="356" mass="36662">MAKLSTKFVRIYAGTVAAVAVSGIGYSASASAATPPATVPAGFSTTVFAHAGGKLTGADDIARLGDKLFVGYQNGVGSKGEPAANGTKSSTVVEFDRHGKEVAHWDVAGKVDGLGADKRTGQIVATVNEDGNSSAYTVDPDSKHHAVRHYHFSSLPHGGGTDNVSVRHGVVYIVASNPTADAKGSTAGRPALYKVTFHGTTAKTTPVFDDNITATNLVTGKTGALNLTDPDSSTFVPRSVPSLGGSLLLDGQGDQQAVFVKNWGTKKQRAHVLPLSQQVDDTAFATSTEGTLYVVDSAKSEVIAVTGHFTRGEAFVSAKGGLGTLSLKTGTVTAFGNAVSSPKGLLFVAAERDERK</sequence>
<keyword evidence="1" id="KW-0732">Signal</keyword>
<gene>
    <name evidence="2" type="ORF">GQF42_35570</name>
</gene>
<dbReference type="EMBL" id="CP047020">
    <property type="protein sequence ID" value="QHA07899.1"/>
    <property type="molecule type" value="Genomic_DNA"/>
</dbReference>
<dbReference type="Proteomes" id="UP000436138">
    <property type="component" value="Chromosome"/>
</dbReference>
<dbReference type="AlphaFoldDB" id="A0A6I6NAV3"/>
<feature type="signal peptide" evidence="1">
    <location>
        <begin position="1"/>
        <end position="32"/>
    </location>
</feature>
<evidence type="ECO:0000313" key="2">
    <source>
        <dbReference type="EMBL" id="QHA07899.1"/>
    </source>
</evidence>
<dbReference type="KEGG" id="sbro:GQF42_35570"/>
<organism evidence="2 3">
    <name type="scientific">Streptomyces broussonetiae</name>
    <dbReference type="NCBI Taxonomy" id="2686304"/>
    <lineage>
        <taxon>Bacteria</taxon>
        <taxon>Bacillati</taxon>
        <taxon>Actinomycetota</taxon>
        <taxon>Actinomycetes</taxon>
        <taxon>Kitasatosporales</taxon>
        <taxon>Streptomycetaceae</taxon>
        <taxon>Streptomyces</taxon>
    </lineage>
</organism>
<dbReference type="RefSeq" id="WP_158926822.1">
    <property type="nucleotide sequence ID" value="NZ_CP047020.1"/>
</dbReference>
<keyword evidence="3" id="KW-1185">Reference proteome</keyword>
<reference evidence="2 3" key="1">
    <citation type="submission" date="2019-12" db="EMBL/GenBank/DDBJ databases">
        <title>Streptomyces sp. strain T44 isolated from rhizosphere soil of Broussonetia papyrifera.</title>
        <authorList>
            <person name="Mo P."/>
        </authorList>
    </citation>
    <scope>NUCLEOTIDE SEQUENCE [LARGE SCALE GENOMIC DNA]</scope>
    <source>
        <strain evidence="2 3">T44</strain>
    </source>
</reference>
<proteinExistence type="predicted"/>